<keyword evidence="1" id="KW-0175">Coiled coil</keyword>
<proteinExistence type="predicted"/>
<protein>
    <submittedName>
        <fullName evidence="2">YlbF family regulator</fullName>
    </submittedName>
</protein>
<dbReference type="KEGG" id="bcop:JD108_13425"/>
<dbReference type="SUPFAM" id="SSF158622">
    <property type="entry name" value="YheA/YmcA-like"/>
    <property type="match status" value="1"/>
</dbReference>
<evidence type="ECO:0000256" key="1">
    <source>
        <dbReference type="SAM" id="Coils"/>
    </source>
</evidence>
<dbReference type="Pfam" id="PF06133">
    <property type="entry name" value="Com_YlbF"/>
    <property type="match status" value="1"/>
</dbReference>
<feature type="coiled-coil region" evidence="1">
    <location>
        <begin position="35"/>
        <end position="62"/>
    </location>
</feature>
<dbReference type="EMBL" id="CP066308">
    <property type="protein sequence ID" value="QQE72935.1"/>
    <property type="molecule type" value="Genomic_DNA"/>
</dbReference>
<dbReference type="AlphaFoldDB" id="A0A7T5EI06"/>
<dbReference type="EMBL" id="CP073708">
    <property type="protein sequence ID" value="QUO40013.1"/>
    <property type="molecule type" value="Genomic_DNA"/>
</dbReference>
<evidence type="ECO:0000313" key="5">
    <source>
        <dbReference type="Proteomes" id="UP000677234"/>
    </source>
</evidence>
<evidence type="ECO:0000313" key="3">
    <source>
        <dbReference type="EMBL" id="QUO40013.1"/>
    </source>
</evidence>
<reference evidence="2 4" key="1">
    <citation type="submission" date="2020-12" db="EMBL/GenBank/DDBJ databases">
        <title>strain FJAT-54423T represents a novel species of the genus Brevibacillus.</title>
        <authorList>
            <person name="Tang R."/>
        </authorList>
    </citation>
    <scope>NUCLEOTIDE SEQUENCE [LARGE SCALE GENOMIC DNA]</scope>
    <source>
        <strain evidence="2 4">FJAT-54423</strain>
    </source>
</reference>
<dbReference type="InterPro" id="IPR010368">
    <property type="entry name" value="Com_YlbF"/>
</dbReference>
<organism evidence="2 4">
    <name type="scientific">Brevibacillus composti</name>
    <dbReference type="NCBI Taxonomy" id="2796470"/>
    <lineage>
        <taxon>Bacteria</taxon>
        <taxon>Bacillati</taxon>
        <taxon>Bacillota</taxon>
        <taxon>Bacilli</taxon>
        <taxon>Bacillales</taxon>
        <taxon>Paenibacillaceae</taxon>
        <taxon>Brevibacillus</taxon>
    </lineage>
</organism>
<evidence type="ECO:0000313" key="4">
    <source>
        <dbReference type="Proteomes" id="UP000595847"/>
    </source>
</evidence>
<keyword evidence="5" id="KW-1185">Reference proteome</keyword>
<dbReference type="Proteomes" id="UP000677234">
    <property type="component" value="Chromosome"/>
</dbReference>
<dbReference type="RefSeq" id="WP_198826567.1">
    <property type="nucleotide sequence ID" value="NZ_CP066308.1"/>
</dbReference>
<name>A0A7T5EI06_9BACL</name>
<dbReference type="InterPro" id="IPR052767">
    <property type="entry name" value="Bact_com_dev_regulator"/>
</dbReference>
<evidence type="ECO:0000313" key="2">
    <source>
        <dbReference type="EMBL" id="QQE72935.1"/>
    </source>
</evidence>
<dbReference type="InterPro" id="IPR023378">
    <property type="entry name" value="YheA/YmcA-like_dom_sf"/>
</dbReference>
<reference evidence="3" key="2">
    <citation type="submission" date="2021-04" db="EMBL/GenBank/DDBJ databases">
        <title>Brevibacillus composti FJAT-54423, complete genome.</title>
        <authorList>
            <person name="Tang R."/>
        </authorList>
    </citation>
    <scope>NUCLEOTIDE SEQUENCE</scope>
    <source>
        <strain evidence="3">FJAT-54424</strain>
    </source>
</reference>
<dbReference type="PANTHER" id="PTHR38448:SF2">
    <property type="entry name" value="REGULATORY PROTEIN YLBF"/>
    <property type="match status" value="1"/>
</dbReference>
<dbReference type="PANTHER" id="PTHR38448">
    <property type="entry name" value="REGULATORY PROTEIN YLBF-RELATED"/>
    <property type="match status" value="1"/>
</dbReference>
<accession>A0A7T5EI06</accession>
<dbReference type="Gene3D" id="1.20.1500.10">
    <property type="entry name" value="YheA/YmcA-like"/>
    <property type="match status" value="1"/>
</dbReference>
<sequence>MEALKTVDMAELILHSHELSTMINQSREVSAYIHAKQCMERDEEAQRLLAQFERKKEQYEDVQRFGKYHPDYEKISTEIRQLKRSIEMLDSVQAFKRAEDALDQLLYEVSRTIADSVSNSIKVPSNNPFLEAKSSGCGGGGSCGCSVKKRSS</sequence>
<dbReference type="Proteomes" id="UP000595847">
    <property type="component" value="Chromosome"/>
</dbReference>
<gene>
    <name evidence="2" type="ORF">JD108_13425</name>
    <name evidence="3" type="ORF">KDJ56_13370</name>
</gene>